<name>A0A9W8QPV6_AKAMU</name>
<dbReference type="KEGG" id="amus:LMH87_005900"/>
<reference evidence="2" key="1">
    <citation type="journal article" date="2023" name="Access Microbiol">
        <title>De-novo genome assembly for Akanthomyces muscarius, a biocontrol agent of insect agricultural pests.</title>
        <authorList>
            <person name="Erdos Z."/>
            <person name="Studholme D.J."/>
            <person name="Raymond B."/>
            <person name="Sharma M."/>
        </authorList>
    </citation>
    <scope>NUCLEOTIDE SEQUENCE</scope>
    <source>
        <strain evidence="2">Ve6</strain>
    </source>
</reference>
<comment type="caution">
    <text evidence="2">The sequence shown here is derived from an EMBL/GenBank/DDBJ whole genome shotgun (WGS) entry which is preliminary data.</text>
</comment>
<keyword evidence="1" id="KW-0732">Signal</keyword>
<dbReference type="AlphaFoldDB" id="A0A9W8QPV6"/>
<dbReference type="Proteomes" id="UP001144673">
    <property type="component" value="Chromosome 1"/>
</dbReference>
<dbReference type="GeneID" id="80893059"/>
<feature type="signal peptide" evidence="1">
    <location>
        <begin position="1"/>
        <end position="20"/>
    </location>
</feature>
<dbReference type="EMBL" id="JAJHUN010000001">
    <property type="protein sequence ID" value="KAJ4164217.1"/>
    <property type="molecule type" value="Genomic_DNA"/>
</dbReference>
<sequence>MVRILAVVAAVAVVVAPAAAANCKPGLRYCGYVLIQTGLYYDQIVEALEKVGSPVDADHVLQSLFFCDGGKHGDIHQIEYCSNICRNGGANNNDYCKA</sequence>
<evidence type="ECO:0000256" key="1">
    <source>
        <dbReference type="SAM" id="SignalP"/>
    </source>
</evidence>
<protein>
    <submittedName>
        <fullName evidence="2">Uncharacterized protein</fullName>
    </submittedName>
</protein>
<dbReference type="RefSeq" id="XP_056059132.1">
    <property type="nucleotide sequence ID" value="XM_056203700.1"/>
</dbReference>
<organism evidence="2 3">
    <name type="scientific">Akanthomyces muscarius</name>
    <name type="common">Entomopathogenic fungus</name>
    <name type="synonym">Lecanicillium muscarium</name>
    <dbReference type="NCBI Taxonomy" id="2231603"/>
    <lineage>
        <taxon>Eukaryota</taxon>
        <taxon>Fungi</taxon>
        <taxon>Dikarya</taxon>
        <taxon>Ascomycota</taxon>
        <taxon>Pezizomycotina</taxon>
        <taxon>Sordariomycetes</taxon>
        <taxon>Hypocreomycetidae</taxon>
        <taxon>Hypocreales</taxon>
        <taxon>Cordycipitaceae</taxon>
        <taxon>Akanthomyces</taxon>
    </lineage>
</organism>
<feature type="chain" id="PRO_5040788181" evidence="1">
    <location>
        <begin position="21"/>
        <end position="98"/>
    </location>
</feature>
<accession>A0A9W8QPV6</accession>
<keyword evidence="3" id="KW-1185">Reference proteome</keyword>
<gene>
    <name evidence="2" type="ORF">LMH87_005900</name>
</gene>
<evidence type="ECO:0000313" key="2">
    <source>
        <dbReference type="EMBL" id="KAJ4164217.1"/>
    </source>
</evidence>
<proteinExistence type="predicted"/>
<evidence type="ECO:0000313" key="3">
    <source>
        <dbReference type="Proteomes" id="UP001144673"/>
    </source>
</evidence>